<keyword evidence="7 9" id="KW-1133">Transmembrane helix</keyword>
<dbReference type="SUPFAM" id="SSF90123">
    <property type="entry name" value="ABC transporter transmembrane region"/>
    <property type="match status" value="1"/>
</dbReference>
<dbReference type="EMBL" id="VXPY01000013">
    <property type="protein sequence ID" value="MYD89067.1"/>
    <property type="molecule type" value="Genomic_DNA"/>
</dbReference>
<dbReference type="PANTHER" id="PTHR43394">
    <property type="entry name" value="ATP-DEPENDENT PERMEASE MDL1, MITOCHONDRIAL"/>
    <property type="match status" value="1"/>
</dbReference>
<dbReference type="GO" id="GO:0005886">
    <property type="term" value="C:plasma membrane"/>
    <property type="evidence" value="ECO:0007669"/>
    <property type="project" value="UniProtKB-SubCell"/>
</dbReference>
<evidence type="ECO:0000259" key="11">
    <source>
        <dbReference type="PROSITE" id="PS50929"/>
    </source>
</evidence>
<keyword evidence="2" id="KW-0813">Transport</keyword>
<dbReference type="PROSITE" id="PS50929">
    <property type="entry name" value="ABC_TM1F"/>
    <property type="match status" value="1"/>
</dbReference>
<organism evidence="12">
    <name type="scientific">Caldilineaceae bacterium SB0662_bin_9</name>
    <dbReference type="NCBI Taxonomy" id="2605258"/>
    <lineage>
        <taxon>Bacteria</taxon>
        <taxon>Bacillati</taxon>
        <taxon>Chloroflexota</taxon>
        <taxon>Caldilineae</taxon>
        <taxon>Caldilineales</taxon>
        <taxon>Caldilineaceae</taxon>
    </lineage>
</organism>
<evidence type="ECO:0000259" key="10">
    <source>
        <dbReference type="PROSITE" id="PS50893"/>
    </source>
</evidence>
<keyword evidence="8 9" id="KW-0472">Membrane</keyword>
<dbReference type="InterPro" id="IPR017871">
    <property type="entry name" value="ABC_transporter-like_CS"/>
</dbReference>
<keyword evidence="5" id="KW-0547">Nucleotide-binding</keyword>
<keyword evidence="3" id="KW-1003">Cell membrane</keyword>
<dbReference type="SMART" id="SM00382">
    <property type="entry name" value="AAA"/>
    <property type="match status" value="1"/>
</dbReference>
<dbReference type="CDD" id="cd18542">
    <property type="entry name" value="ABC_6TM_YknU_like"/>
    <property type="match status" value="1"/>
</dbReference>
<dbReference type="Pfam" id="PF00664">
    <property type="entry name" value="ABC_membrane"/>
    <property type="match status" value="1"/>
</dbReference>
<comment type="caution">
    <text evidence="12">The sequence shown here is derived from an EMBL/GenBank/DDBJ whole genome shotgun (WGS) entry which is preliminary data.</text>
</comment>
<protein>
    <submittedName>
        <fullName evidence="12">ABC transporter ATP-binding protein</fullName>
    </submittedName>
</protein>
<comment type="subcellular location">
    <subcellularLocation>
        <location evidence="1">Cell membrane</location>
        <topology evidence="1">Multi-pass membrane protein</topology>
    </subcellularLocation>
</comment>
<keyword evidence="4 9" id="KW-0812">Transmembrane</keyword>
<feature type="transmembrane region" description="Helical" evidence="9">
    <location>
        <begin position="279"/>
        <end position="300"/>
    </location>
</feature>
<evidence type="ECO:0000256" key="7">
    <source>
        <dbReference type="ARBA" id="ARBA00022989"/>
    </source>
</evidence>
<dbReference type="FunFam" id="3.40.50.300:FF:000221">
    <property type="entry name" value="Multidrug ABC transporter ATP-binding protein"/>
    <property type="match status" value="1"/>
</dbReference>
<dbReference type="PANTHER" id="PTHR43394:SF1">
    <property type="entry name" value="ATP-BINDING CASSETTE SUB-FAMILY B MEMBER 10, MITOCHONDRIAL"/>
    <property type="match status" value="1"/>
</dbReference>
<proteinExistence type="predicted"/>
<dbReference type="PROSITE" id="PS00211">
    <property type="entry name" value="ABC_TRANSPORTER_1"/>
    <property type="match status" value="1"/>
</dbReference>
<keyword evidence="6 12" id="KW-0067">ATP-binding</keyword>
<feature type="domain" description="ABC transporter" evidence="10">
    <location>
        <begin position="369"/>
        <end position="603"/>
    </location>
</feature>
<dbReference type="Gene3D" id="1.20.1560.10">
    <property type="entry name" value="ABC transporter type 1, transmembrane domain"/>
    <property type="match status" value="1"/>
</dbReference>
<evidence type="ECO:0000256" key="3">
    <source>
        <dbReference type="ARBA" id="ARBA00022475"/>
    </source>
</evidence>
<dbReference type="Pfam" id="PF00005">
    <property type="entry name" value="ABC_tran"/>
    <property type="match status" value="1"/>
</dbReference>
<dbReference type="InterPro" id="IPR039421">
    <property type="entry name" value="Type_1_exporter"/>
</dbReference>
<dbReference type="InterPro" id="IPR003439">
    <property type="entry name" value="ABC_transporter-like_ATP-bd"/>
</dbReference>
<dbReference type="GO" id="GO:0015421">
    <property type="term" value="F:ABC-type oligopeptide transporter activity"/>
    <property type="evidence" value="ECO:0007669"/>
    <property type="project" value="TreeGrafter"/>
</dbReference>
<evidence type="ECO:0000256" key="6">
    <source>
        <dbReference type="ARBA" id="ARBA00022840"/>
    </source>
</evidence>
<evidence type="ECO:0000256" key="9">
    <source>
        <dbReference type="SAM" id="Phobius"/>
    </source>
</evidence>
<gene>
    <name evidence="12" type="ORF">F4Y08_01840</name>
</gene>
<dbReference type="InterPro" id="IPR011527">
    <property type="entry name" value="ABC1_TM_dom"/>
</dbReference>
<dbReference type="GO" id="GO:0016887">
    <property type="term" value="F:ATP hydrolysis activity"/>
    <property type="evidence" value="ECO:0007669"/>
    <property type="project" value="InterPro"/>
</dbReference>
<feature type="transmembrane region" description="Helical" evidence="9">
    <location>
        <begin position="306"/>
        <end position="323"/>
    </location>
</feature>
<sequence length="607" mass="66356">MAVAASDQPAPSGLEQYLRPLRLLRHHKLTVVGAYVGTIGQTIVTLIIPQFVKWIVDSGIGGAPLHAGIPRWVADVIPPALAADKMGLVVASVTMLLLLSFVRGGFTYLAGVNSEVVSQSVAYRLRNALYRKLCSLSFRFHDRSTAGDLLSRAAQDVERLRFLTGRALLGIVNALFLMIATAAVLFAMDPLLAILAMLVIPPLTWQAWKFAKAYRPLSMEIQKQLGVLTTVLEQNLRGIRVVKAFAQEKAQVGAYNTANSVWFEHSADAARMRSVRIPLLDLLAGLGSVVVVYFGGRAVINQSLSLGELLAFMTYLAQLIMPIRRMGMIVPFVAMAGASSERVFEVLDTKSAIADRDGTPSLPPFRGDIEFDHVSFNYTPANRAITDVSFELKAGEILALLGATGSGKSTLINLIPRFYEASSGRVLIDGIDVRDVQLHSLRRQVASVLQDPVLFATSIRDNIGFGLDNPDQDQIVEAAKAAQAHDFIMEMPQQYDSRVGERGTTLSGGQRQRLSIARALIVNPKILILDDATSSVDTETERLIQAALDNLMANRTSIVIAQRLSTVRRADKILLLDKGRVAGLGTHRDLWESSSIYRSIYEGQLQR</sequence>
<dbReference type="GO" id="GO:0005524">
    <property type="term" value="F:ATP binding"/>
    <property type="evidence" value="ECO:0007669"/>
    <property type="project" value="UniProtKB-KW"/>
</dbReference>
<evidence type="ECO:0000313" key="12">
    <source>
        <dbReference type="EMBL" id="MYD89067.1"/>
    </source>
</evidence>
<feature type="domain" description="ABC transmembrane type-1" evidence="11">
    <location>
        <begin position="36"/>
        <end position="335"/>
    </location>
</feature>
<evidence type="ECO:0000256" key="2">
    <source>
        <dbReference type="ARBA" id="ARBA00022448"/>
    </source>
</evidence>
<reference evidence="12" key="1">
    <citation type="submission" date="2019-09" db="EMBL/GenBank/DDBJ databases">
        <title>Characterisation of the sponge microbiome using genome-centric metagenomics.</title>
        <authorList>
            <person name="Engelberts J.P."/>
            <person name="Robbins S.J."/>
            <person name="De Goeij J.M."/>
            <person name="Aranda M."/>
            <person name="Bell S.C."/>
            <person name="Webster N.S."/>
        </authorList>
    </citation>
    <scope>NUCLEOTIDE SEQUENCE</scope>
    <source>
        <strain evidence="12">SB0662_bin_9</strain>
    </source>
</reference>
<evidence type="ECO:0000256" key="1">
    <source>
        <dbReference type="ARBA" id="ARBA00004651"/>
    </source>
</evidence>
<dbReference type="Gene3D" id="3.40.50.300">
    <property type="entry name" value="P-loop containing nucleotide triphosphate hydrolases"/>
    <property type="match status" value="1"/>
</dbReference>
<feature type="transmembrane region" description="Helical" evidence="9">
    <location>
        <begin position="167"/>
        <end position="186"/>
    </location>
</feature>
<dbReference type="InterPro" id="IPR036640">
    <property type="entry name" value="ABC1_TM_sf"/>
</dbReference>
<evidence type="ECO:0000256" key="8">
    <source>
        <dbReference type="ARBA" id="ARBA00023136"/>
    </source>
</evidence>
<dbReference type="PROSITE" id="PS50893">
    <property type="entry name" value="ABC_TRANSPORTER_2"/>
    <property type="match status" value="1"/>
</dbReference>
<feature type="transmembrane region" description="Helical" evidence="9">
    <location>
        <begin position="29"/>
        <end position="48"/>
    </location>
</feature>
<dbReference type="InterPro" id="IPR003593">
    <property type="entry name" value="AAA+_ATPase"/>
</dbReference>
<evidence type="ECO:0000256" key="5">
    <source>
        <dbReference type="ARBA" id="ARBA00022741"/>
    </source>
</evidence>
<evidence type="ECO:0000256" key="4">
    <source>
        <dbReference type="ARBA" id="ARBA00022692"/>
    </source>
</evidence>
<feature type="transmembrane region" description="Helical" evidence="9">
    <location>
        <begin position="88"/>
        <end position="110"/>
    </location>
</feature>
<name>A0A6B1DP45_9CHLR</name>
<accession>A0A6B1DP45</accession>
<dbReference type="AlphaFoldDB" id="A0A6B1DP45"/>
<dbReference type="SUPFAM" id="SSF52540">
    <property type="entry name" value="P-loop containing nucleoside triphosphate hydrolases"/>
    <property type="match status" value="1"/>
</dbReference>
<dbReference type="InterPro" id="IPR027417">
    <property type="entry name" value="P-loop_NTPase"/>
</dbReference>